<organism evidence="25 26">
    <name type="scientific">Cherax quadricarinatus</name>
    <name type="common">Australian red claw crayfish</name>
    <dbReference type="NCBI Taxonomy" id="27406"/>
    <lineage>
        <taxon>Eukaryota</taxon>
        <taxon>Metazoa</taxon>
        <taxon>Ecdysozoa</taxon>
        <taxon>Arthropoda</taxon>
        <taxon>Crustacea</taxon>
        <taxon>Multicrustacea</taxon>
        <taxon>Malacostraca</taxon>
        <taxon>Eumalacostraca</taxon>
        <taxon>Eucarida</taxon>
        <taxon>Decapoda</taxon>
        <taxon>Pleocyemata</taxon>
        <taxon>Astacidea</taxon>
        <taxon>Parastacoidea</taxon>
        <taxon>Parastacidae</taxon>
        <taxon>Cherax</taxon>
    </lineage>
</organism>
<dbReference type="GO" id="GO:0005778">
    <property type="term" value="C:peroxisomal membrane"/>
    <property type="evidence" value="ECO:0007669"/>
    <property type="project" value="UniProtKB-SubCell"/>
</dbReference>
<evidence type="ECO:0000256" key="5">
    <source>
        <dbReference type="ARBA" id="ARBA00022598"/>
    </source>
</evidence>
<reference evidence="25 26" key="1">
    <citation type="journal article" date="2024" name="BMC Genomics">
        <title>Genome assembly of redclaw crayfish (Cherax quadricarinatus) provides insights into its immune adaptation and hypoxia tolerance.</title>
        <authorList>
            <person name="Liu Z."/>
            <person name="Zheng J."/>
            <person name="Li H."/>
            <person name="Fang K."/>
            <person name="Wang S."/>
            <person name="He J."/>
            <person name="Zhou D."/>
            <person name="Weng S."/>
            <person name="Chi M."/>
            <person name="Gu Z."/>
            <person name="He J."/>
            <person name="Li F."/>
            <person name="Wang M."/>
        </authorList>
    </citation>
    <scope>NUCLEOTIDE SEQUENCE [LARGE SCALE GENOMIC DNA]</scope>
    <source>
        <strain evidence="25">ZL_2023a</strain>
    </source>
</reference>
<evidence type="ECO:0000256" key="17">
    <source>
        <dbReference type="ARBA" id="ARBA00046271"/>
    </source>
</evidence>
<feature type="domain" description="AMP-dependent synthetase/ligase" evidence="23">
    <location>
        <begin position="109"/>
        <end position="457"/>
    </location>
</feature>
<dbReference type="Gene3D" id="3.30.300.30">
    <property type="match status" value="1"/>
</dbReference>
<keyword evidence="8" id="KW-0276">Fatty acid metabolism</keyword>
<keyword evidence="7" id="KW-0547">Nucleotide-binding</keyword>
<dbReference type="PROSITE" id="PS00455">
    <property type="entry name" value="AMP_BINDING"/>
    <property type="match status" value="1"/>
</dbReference>
<comment type="caution">
    <text evidence="25">The sequence shown here is derived from an EMBL/GenBank/DDBJ whole genome shotgun (WGS) entry which is preliminary data.</text>
</comment>
<evidence type="ECO:0000256" key="10">
    <source>
        <dbReference type="ARBA" id="ARBA00022989"/>
    </source>
</evidence>
<dbReference type="NCBIfam" id="NF006134">
    <property type="entry name" value="PRK08279.1"/>
    <property type="match status" value="1"/>
</dbReference>
<keyword evidence="4" id="KW-1003">Cell membrane</keyword>
<dbReference type="Pfam" id="PF13193">
    <property type="entry name" value="AMP-binding_C"/>
    <property type="match status" value="1"/>
</dbReference>
<evidence type="ECO:0000256" key="7">
    <source>
        <dbReference type="ARBA" id="ARBA00022741"/>
    </source>
</evidence>
<accession>A0AAW0Y799</accession>
<keyword evidence="26" id="KW-1185">Reference proteome</keyword>
<comment type="subcellular location">
    <subcellularLocation>
        <location evidence="1">Cell membrane</location>
        <topology evidence="1">Multi-pass membrane protein</topology>
    </subcellularLocation>
    <subcellularLocation>
        <location evidence="17">Peroxisome membrane</location>
    </subcellularLocation>
</comment>
<evidence type="ECO:0000256" key="12">
    <source>
        <dbReference type="ARBA" id="ARBA00023136"/>
    </source>
</evidence>
<keyword evidence="6 22" id="KW-0812">Transmembrane</keyword>
<evidence type="ECO:0000256" key="1">
    <source>
        <dbReference type="ARBA" id="ARBA00004651"/>
    </source>
</evidence>
<evidence type="ECO:0000256" key="2">
    <source>
        <dbReference type="ARBA" id="ARBA00006432"/>
    </source>
</evidence>
<evidence type="ECO:0000256" key="11">
    <source>
        <dbReference type="ARBA" id="ARBA00023055"/>
    </source>
</evidence>
<evidence type="ECO:0000256" key="18">
    <source>
        <dbReference type="ARBA" id="ARBA00048666"/>
    </source>
</evidence>
<evidence type="ECO:0000256" key="20">
    <source>
        <dbReference type="ARBA" id="ARBA00068795"/>
    </source>
</evidence>
<comment type="similarity">
    <text evidence="2">Belongs to the ATP-dependent AMP-binding enzyme family.</text>
</comment>
<evidence type="ECO:0000256" key="15">
    <source>
        <dbReference type="ARBA" id="ARBA00036527"/>
    </source>
</evidence>
<dbReference type="GO" id="GO:0005524">
    <property type="term" value="F:ATP binding"/>
    <property type="evidence" value="ECO:0007669"/>
    <property type="project" value="UniProtKB-KW"/>
</dbReference>
<feature type="transmembrane region" description="Helical" evidence="22">
    <location>
        <begin position="53"/>
        <end position="74"/>
    </location>
</feature>
<keyword evidence="5" id="KW-0436">Ligase</keyword>
<comment type="catalytic activity">
    <reaction evidence="18">
        <text>tetracosanoate + ATP + CoA = tetracosanoyl-CoA + AMP + diphosphate</text>
        <dbReference type="Rhea" id="RHEA:33639"/>
        <dbReference type="ChEBI" id="CHEBI:30616"/>
        <dbReference type="ChEBI" id="CHEBI:31014"/>
        <dbReference type="ChEBI" id="CHEBI:33019"/>
        <dbReference type="ChEBI" id="CHEBI:57287"/>
        <dbReference type="ChEBI" id="CHEBI:65052"/>
        <dbReference type="ChEBI" id="CHEBI:456215"/>
    </reaction>
    <physiologicalReaction direction="left-to-right" evidence="18">
        <dbReference type="Rhea" id="RHEA:33640"/>
    </physiologicalReaction>
</comment>
<dbReference type="GO" id="GO:0044539">
    <property type="term" value="P:long-chain fatty acid import into cell"/>
    <property type="evidence" value="ECO:0007669"/>
    <property type="project" value="TreeGrafter"/>
</dbReference>
<feature type="domain" description="AMP-binding enzyme C-terminal" evidence="24">
    <location>
        <begin position="545"/>
        <end position="620"/>
    </location>
</feature>
<sequence length="668" mass="74731">MWFLYLLLYILFHLMVMWRTAAIIGVTSALWAAGKQELSIGGILLPKLSCLQFLSVAAGIYITTGGYYTLWLAYKTLPRDLVAGFRYLKVRLKLNWALYCNHTVPKLFMENVRRNPNKVALIFEGQKWTFAQIDEYSNRVGNFLVERGYKHGDTVALFMYNRPEYVCVWLGCAKVGVVPALINFNLRQLPLMHSVQVADSKAIICGEDLQEATGGILDKVNLPVYVSGCDKASPSLKGAENLDSLLCTSSPTPPPQIDSLSAKDKLIYIYTSGTTGLPKAAIIKHYRYMFFSSGVHYMIALGDDEVLYNPLPLYHSAGGMVGIGQVLLFNNTAVIRQKFSASQYWVEAKKYDCTVAQYVGEICRYLLKTPEKPEDKQHKVRVMFGNGVRPQIWTQFTSRFNMPCIAEFYGATESISNIMNIEGKPGACGFVSVLFRHAYPAYLIKIDEETGEPLRDKNGLCILCKPGEAGEFVALIRKNHPILDFHGYADKKATEKKVAKDIMKKGDMAFRSSDILIMDELGYLYFKDRTGDTFRWRGENVSSTEVEGVVSKVAGNKDAVVYGVEVPGAEGRAGMAAVVDPEGELNLQSFKEGIKEALPTYACPLFLRVLQEIDVTGTFKLKKLSLQKEGFNPTIIKDKLYFFDAKLGKYVELTVELFNKIDRGQAGL</sequence>
<dbReference type="FunFam" id="3.40.50.12780:FF:000019">
    <property type="entry name" value="Long-chain fatty acid transporter"/>
    <property type="match status" value="1"/>
</dbReference>
<feature type="transmembrane region" description="Helical" evidence="22">
    <location>
        <begin position="6"/>
        <end position="32"/>
    </location>
</feature>
<evidence type="ECO:0000256" key="13">
    <source>
        <dbReference type="ARBA" id="ARBA00023140"/>
    </source>
</evidence>
<dbReference type="Gene3D" id="3.40.50.12780">
    <property type="entry name" value="N-terminal domain of ligase-like"/>
    <property type="match status" value="1"/>
</dbReference>
<keyword evidence="9" id="KW-0067">ATP-binding</keyword>
<keyword evidence="11" id="KW-0445">Lipid transport</keyword>
<keyword evidence="13" id="KW-0576">Peroxisome</keyword>
<evidence type="ECO:0000256" key="19">
    <source>
        <dbReference type="ARBA" id="ARBA00060276"/>
    </source>
</evidence>
<dbReference type="PANTHER" id="PTHR43107">
    <property type="entry name" value="LONG-CHAIN FATTY ACID TRANSPORT PROTEIN"/>
    <property type="match status" value="1"/>
</dbReference>
<name>A0AAW0Y799_CHEQU</name>
<keyword evidence="10 22" id="KW-1133">Transmembrane helix</keyword>
<evidence type="ECO:0000256" key="14">
    <source>
        <dbReference type="ARBA" id="ARBA00026121"/>
    </source>
</evidence>
<dbReference type="InterPro" id="IPR025110">
    <property type="entry name" value="AMP-bd_C"/>
</dbReference>
<evidence type="ECO:0000256" key="21">
    <source>
        <dbReference type="ARBA" id="ARBA00078285"/>
    </source>
</evidence>
<comment type="function">
    <text evidence="19">Acyl-CoA synthetase required for both the import of long chain fatty acids (LCFAs) (C14-C18) and the activation very long chain fatty acids (VLCFAs) (C20-C26) by esterification of the fatty acids into metabolically active CoA-thioesters for subsequent degradation or incorporation into phospholipids. The transport and fatty acyl-CoA synthetase activities are genetically separable and are thus independent activities. Esterifies VLCFAs in the peroxisome matrix. The VLCFAs are actively transported into peroxisomes by a PXA1-PXA2 heterodimeric transporter in the peroxisomal membrane.</text>
</comment>
<keyword evidence="8" id="KW-0443">Lipid metabolism</keyword>
<dbReference type="Proteomes" id="UP001445076">
    <property type="component" value="Unassembled WGS sequence"/>
</dbReference>
<evidence type="ECO:0000256" key="3">
    <source>
        <dbReference type="ARBA" id="ARBA00022448"/>
    </source>
</evidence>
<dbReference type="GO" id="GO:0005886">
    <property type="term" value="C:plasma membrane"/>
    <property type="evidence" value="ECO:0007669"/>
    <property type="project" value="UniProtKB-SubCell"/>
</dbReference>
<dbReference type="EMBL" id="JARKIK010000004">
    <property type="protein sequence ID" value="KAK8752640.1"/>
    <property type="molecule type" value="Genomic_DNA"/>
</dbReference>
<evidence type="ECO:0000256" key="8">
    <source>
        <dbReference type="ARBA" id="ARBA00022832"/>
    </source>
</evidence>
<evidence type="ECO:0000259" key="24">
    <source>
        <dbReference type="Pfam" id="PF13193"/>
    </source>
</evidence>
<evidence type="ECO:0000256" key="4">
    <source>
        <dbReference type="ARBA" id="ARBA00022475"/>
    </source>
</evidence>
<keyword evidence="12 22" id="KW-0472">Membrane</keyword>
<evidence type="ECO:0000256" key="9">
    <source>
        <dbReference type="ARBA" id="ARBA00022840"/>
    </source>
</evidence>
<comment type="catalytic activity">
    <reaction evidence="15">
        <text>a very long-chain fatty acid + ATP + CoA = a very long-chain fatty acyl-CoA + AMP + diphosphate</text>
        <dbReference type="Rhea" id="RHEA:54536"/>
        <dbReference type="ChEBI" id="CHEBI:30616"/>
        <dbReference type="ChEBI" id="CHEBI:33019"/>
        <dbReference type="ChEBI" id="CHEBI:57287"/>
        <dbReference type="ChEBI" id="CHEBI:58950"/>
        <dbReference type="ChEBI" id="CHEBI:138261"/>
        <dbReference type="ChEBI" id="CHEBI:456215"/>
    </reaction>
    <physiologicalReaction direction="left-to-right" evidence="15">
        <dbReference type="Rhea" id="RHEA:54537"/>
    </physiologicalReaction>
</comment>
<dbReference type="InterPro" id="IPR020845">
    <property type="entry name" value="AMP-binding_CS"/>
</dbReference>
<dbReference type="InterPro" id="IPR045851">
    <property type="entry name" value="AMP-bd_C_sf"/>
</dbReference>
<dbReference type="FunFam" id="3.30.300.30:FF:000002">
    <property type="entry name" value="Long-chain fatty acid transport protein 1"/>
    <property type="match status" value="1"/>
</dbReference>
<dbReference type="AlphaFoldDB" id="A0AAW0Y799"/>
<dbReference type="InterPro" id="IPR000873">
    <property type="entry name" value="AMP-dep_synth/lig_dom"/>
</dbReference>
<evidence type="ECO:0000313" key="26">
    <source>
        <dbReference type="Proteomes" id="UP001445076"/>
    </source>
</evidence>
<protein>
    <recommendedName>
        <fullName evidence="20">Very long-chain fatty acid transport protein</fullName>
        <ecNumber evidence="14">6.2.1.3</ecNumber>
    </recommendedName>
    <alternativeName>
        <fullName evidence="16">Long-chain-fatty-acid--CoA ligase</fullName>
    </alternativeName>
    <alternativeName>
        <fullName evidence="21">Very-long-chain acyl-CoA synthetase</fullName>
    </alternativeName>
</protein>
<proteinExistence type="inferred from homology"/>
<evidence type="ECO:0000256" key="22">
    <source>
        <dbReference type="SAM" id="Phobius"/>
    </source>
</evidence>
<evidence type="ECO:0000256" key="6">
    <source>
        <dbReference type="ARBA" id="ARBA00022692"/>
    </source>
</evidence>
<dbReference type="Pfam" id="PF00501">
    <property type="entry name" value="AMP-binding"/>
    <property type="match status" value="1"/>
</dbReference>
<gene>
    <name evidence="25" type="ORF">OTU49_006625</name>
</gene>
<evidence type="ECO:0000256" key="16">
    <source>
        <dbReference type="ARBA" id="ARBA00041297"/>
    </source>
</evidence>
<dbReference type="GO" id="GO:0004467">
    <property type="term" value="F:long-chain fatty acid-CoA ligase activity"/>
    <property type="evidence" value="ECO:0007669"/>
    <property type="project" value="UniProtKB-EC"/>
</dbReference>
<dbReference type="SUPFAM" id="SSF56801">
    <property type="entry name" value="Acetyl-CoA synthetase-like"/>
    <property type="match status" value="1"/>
</dbReference>
<dbReference type="EC" id="6.2.1.3" evidence="14"/>
<dbReference type="PANTHER" id="PTHR43107:SF15">
    <property type="entry name" value="FATTY ACID TRANSPORT PROTEIN 3, ISOFORM A"/>
    <property type="match status" value="1"/>
</dbReference>
<evidence type="ECO:0000313" key="25">
    <source>
        <dbReference type="EMBL" id="KAK8752640.1"/>
    </source>
</evidence>
<keyword evidence="3" id="KW-0813">Transport</keyword>
<dbReference type="GO" id="GO:0005324">
    <property type="term" value="F:long-chain fatty acid transmembrane transporter activity"/>
    <property type="evidence" value="ECO:0007669"/>
    <property type="project" value="TreeGrafter"/>
</dbReference>
<dbReference type="GO" id="GO:0005789">
    <property type="term" value="C:endoplasmic reticulum membrane"/>
    <property type="evidence" value="ECO:0007669"/>
    <property type="project" value="TreeGrafter"/>
</dbReference>
<dbReference type="InterPro" id="IPR042099">
    <property type="entry name" value="ANL_N_sf"/>
</dbReference>
<evidence type="ECO:0000259" key="23">
    <source>
        <dbReference type="Pfam" id="PF00501"/>
    </source>
</evidence>